<gene>
    <name evidence="2" type="ORF">METESE_29440</name>
</gene>
<name>A0AA48H5Y3_9BACT</name>
<reference evidence="2" key="1">
    <citation type="journal article" date="2023" name="Int. J. Syst. Evol. Microbiol.">
        <title>Mesoterricola silvestris gen. nov., sp. nov., Mesoterricola sediminis sp. nov., Geothrix oryzae sp. nov., Geothrix edaphica sp. nov., Geothrix rubra sp. nov., and Geothrix limicola sp. nov., six novel members of Acidobacteriota isolated from soils.</title>
        <authorList>
            <person name="Itoh H."/>
            <person name="Sugisawa Y."/>
            <person name="Mise K."/>
            <person name="Xu Z."/>
            <person name="Kuniyasu M."/>
            <person name="Ushijima N."/>
            <person name="Kawano K."/>
            <person name="Kobayashi E."/>
            <person name="Shiratori Y."/>
            <person name="Masuda Y."/>
            <person name="Senoo K."/>
        </authorList>
    </citation>
    <scope>NUCLEOTIDE SEQUENCE</scope>
    <source>
        <strain evidence="2">W786</strain>
    </source>
</reference>
<dbReference type="AlphaFoldDB" id="A0AA48H5Y3"/>
<dbReference type="EMBL" id="AP027081">
    <property type="protein sequence ID" value="BDU77986.1"/>
    <property type="molecule type" value="Genomic_DNA"/>
</dbReference>
<accession>A0AA48H5Y3</accession>
<evidence type="ECO:0000259" key="1">
    <source>
        <dbReference type="Pfam" id="PF12728"/>
    </source>
</evidence>
<dbReference type="KEGG" id="msea:METESE_29440"/>
<keyword evidence="3" id="KW-1185">Reference proteome</keyword>
<dbReference type="Proteomes" id="UP001228113">
    <property type="component" value="Chromosome"/>
</dbReference>
<dbReference type="InterPro" id="IPR041657">
    <property type="entry name" value="HTH_17"/>
</dbReference>
<organism evidence="2 3">
    <name type="scientific">Mesoterricola sediminis</name>
    <dbReference type="NCBI Taxonomy" id="2927980"/>
    <lineage>
        <taxon>Bacteria</taxon>
        <taxon>Pseudomonadati</taxon>
        <taxon>Acidobacteriota</taxon>
        <taxon>Holophagae</taxon>
        <taxon>Holophagales</taxon>
        <taxon>Holophagaceae</taxon>
        <taxon>Mesoterricola</taxon>
    </lineage>
</organism>
<proteinExistence type="predicted"/>
<evidence type="ECO:0000313" key="3">
    <source>
        <dbReference type="Proteomes" id="UP001228113"/>
    </source>
</evidence>
<protein>
    <recommendedName>
        <fullName evidence="1">Helix-turn-helix domain-containing protein</fullName>
    </recommendedName>
</protein>
<evidence type="ECO:0000313" key="2">
    <source>
        <dbReference type="EMBL" id="BDU77986.1"/>
    </source>
</evidence>
<sequence length="76" mass="8595">MKPLNTPSTSQASPDDFLTSRDVTKQFRLSAAFLSALRCKGEGPRFTRLGRRKVLYRRADVEAWLKAHEVETNPAC</sequence>
<feature type="domain" description="Helix-turn-helix" evidence="1">
    <location>
        <begin position="17"/>
        <end position="67"/>
    </location>
</feature>
<dbReference type="Pfam" id="PF12728">
    <property type="entry name" value="HTH_17"/>
    <property type="match status" value="1"/>
</dbReference>
<dbReference type="RefSeq" id="WP_316410504.1">
    <property type="nucleotide sequence ID" value="NZ_AP027081.1"/>
</dbReference>